<keyword evidence="2" id="KW-0472">Membrane</keyword>
<gene>
    <name evidence="4" type="ORF">DDE74_01070</name>
</gene>
<keyword evidence="2" id="KW-1133">Transmembrane helix</keyword>
<sequence>MNNDHLQTERHDETPAGSGRGAGEAGAHRRSGGAGAGSSSGGRHGRTSGLHRAGSTPRRKATLLAVAAVVTVGGASVVLIRPDSGADRALAAEPSVPSAPTATVSAKPTPSTSRTPKTHKKPSASPSKAKRHGKRHSSPRPQASRPGSGNGDSTQQTAPRTPHVDSGAGNTTPNGAQAASGTAARFAQKVVELVNAQRAQHGCGPLTVDARIQRAAQAHSDDMAARNFYDHVTPEGVDPGTRMTKAGYSWGSYAENIFKSPKDPATAVDGWMKSPGHRDNILNCSYKETGVGVNMSGNGPWWTQNFGTQR</sequence>
<evidence type="ECO:0000313" key="4">
    <source>
        <dbReference type="EMBL" id="AZS69752.1"/>
    </source>
</evidence>
<dbReference type="Proteomes" id="UP000275579">
    <property type="component" value="Chromosome"/>
</dbReference>
<accession>A0A3S9Y410</accession>
<feature type="region of interest" description="Disordered" evidence="1">
    <location>
        <begin position="90"/>
        <end position="181"/>
    </location>
</feature>
<feature type="compositionally biased region" description="Gly residues" evidence="1">
    <location>
        <begin position="32"/>
        <end position="42"/>
    </location>
</feature>
<name>A0A3S9Y410_9ACTN</name>
<dbReference type="InterPro" id="IPR014044">
    <property type="entry name" value="CAP_dom"/>
</dbReference>
<dbReference type="RefSeq" id="WP_127148985.1">
    <property type="nucleotide sequence ID" value="NZ_CP029042.1"/>
</dbReference>
<dbReference type="PANTHER" id="PTHR31157:SF1">
    <property type="entry name" value="SCP DOMAIN-CONTAINING PROTEIN"/>
    <property type="match status" value="1"/>
</dbReference>
<feature type="compositionally biased region" description="Low complexity" evidence="1">
    <location>
        <begin position="105"/>
        <end position="115"/>
    </location>
</feature>
<dbReference type="PANTHER" id="PTHR31157">
    <property type="entry name" value="SCP DOMAIN-CONTAINING PROTEIN"/>
    <property type="match status" value="1"/>
</dbReference>
<feature type="compositionally biased region" description="Polar residues" evidence="1">
    <location>
        <begin position="139"/>
        <end position="159"/>
    </location>
</feature>
<keyword evidence="2" id="KW-0812">Transmembrane</keyword>
<protein>
    <recommendedName>
        <fullName evidence="3">SCP domain-containing protein</fullName>
    </recommendedName>
</protein>
<feature type="compositionally biased region" description="Basic residues" evidence="1">
    <location>
        <begin position="116"/>
        <end position="138"/>
    </location>
</feature>
<dbReference type="CDD" id="cd05379">
    <property type="entry name" value="CAP_bacterial"/>
    <property type="match status" value="1"/>
</dbReference>
<feature type="compositionally biased region" description="Polar residues" evidence="1">
    <location>
        <begin position="168"/>
        <end position="180"/>
    </location>
</feature>
<evidence type="ECO:0000259" key="3">
    <source>
        <dbReference type="Pfam" id="PF00188"/>
    </source>
</evidence>
<feature type="region of interest" description="Disordered" evidence="1">
    <location>
        <begin position="1"/>
        <end position="59"/>
    </location>
</feature>
<feature type="compositionally biased region" description="Basic and acidic residues" evidence="1">
    <location>
        <begin position="1"/>
        <end position="14"/>
    </location>
</feature>
<dbReference type="Gene3D" id="3.40.33.10">
    <property type="entry name" value="CAP"/>
    <property type="match status" value="1"/>
</dbReference>
<organism evidence="4 5">
    <name type="scientific">Streptomyces lydicus</name>
    <dbReference type="NCBI Taxonomy" id="47763"/>
    <lineage>
        <taxon>Bacteria</taxon>
        <taxon>Bacillati</taxon>
        <taxon>Actinomycetota</taxon>
        <taxon>Actinomycetes</taxon>
        <taxon>Kitasatosporales</taxon>
        <taxon>Streptomycetaceae</taxon>
        <taxon>Streptomyces</taxon>
    </lineage>
</organism>
<dbReference type="Pfam" id="PF00188">
    <property type="entry name" value="CAP"/>
    <property type="match status" value="1"/>
</dbReference>
<evidence type="ECO:0000256" key="2">
    <source>
        <dbReference type="SAM" id="Phobius"/>
    </source>
</evidence>
<feature type="domain" description="SCP" evidence="3">
    <location>
        <begin position="191"/>
        <end position="306"/>
    </location>
</feature>
<dbReference type="AlphaFoldDB" id="A0A3S9Y410"/>
<reference evidence="4 5" key="1">
    <citation type="submission" date="2018-04" db="EMBL/GenBank/DDBJ databases">
        <title>Complete genome sequences of Streptomyces lydicus strain WYEC and characterization of antagonistic properties of biological control agents.</title>
        <authorList>
            <person name="Mariita R.M."/>
            <person name="Sello J.K."/>
        </authorList>
    </citation>
    <scope>NUCLEOTIDE SEQUENCE [LARGE SCALE GENOMIC DNA]</scope>
    <source>
        <strain evidence="4 5">WYEC 108</strain>
    </source>
</reference>
<evidence type="ECO:0000313" key="5">
    <source>
        <dbReference type="Proteomes" id="UP000275579"/>
    </source>
</evidence>
<dbReference type="EMBL" id="CP029042">
    <property type="protein sequence ID" value="AZS69752.1"/>
    <property type="molecule type" value="Genomic_DNA"/>
</dbReference>
<dbReference type="InterPro" id="IPR035940">
    <property type="entry name" value="CAP_sf"/>
</dbReference>
<proteinExistence type="predicted"/>
<evidence type="ECO:0000256" key="1">
    <source>
        <dbReference type="SAM" id="MobiDB-lite"/>
    </source>
</evidence>
<dbReference type="SUPFAM" id="SSF55797">
    <property type="entry name" value="PR-1-like"/>
    <property type="match status" value="1"/>
</dbReference>
<feature type="transmembrane region" description="Helical" evidence="2">
    <location>
        <begin position="61"/>
        <end position="80"/>
    </location>
</feature>